<dbReference type="Proteomes" id="UP000663720">
    <property type="component" value="Chromosome"/>
</dbReference>
<keyword evidence="2" id="KW-1185">Reference proteome</keyword>
<dbReference type="RefSeq" id="WP_207692287.1">
    <property type="nucleotide sequence ID" value="NZ_CP061799.1"/>
</dbReference>
<gene>
    <name evidence="1" type="ORF">dnl_29820</name>
</gene>
<reference evidence="1" key="1">
    <citation type="journal article" date="2021" name="Microb. Physiol.">
        <title>Proteogenomic Insights into the Physiology of Marine, Sulfate-Reducing, Filamentous Desulfonema limicola and Desulfonema magnum.</title>
        <authorList>
            <person name="Schnaars V."/>
            <person name="Wohlbrand L."/>
            <person name="Scheve S."/>
            <person name="Hinrichs C."/>
            <person name="Reinhardt R."/>
            <person name="Rabus R."/>
        </authorList>
    </citation>
    <scope>NUCLEOTIDE SEQUENCE</scope>
    <source>
        <strain evidence="1">5ac10</strain>
    </source>
</reference>
<sequence length="136" mass="15849">MEEITAGTVSRYCKPSTLDENLSPTSSSFQLRKERDEKYLSVFLLDFFGREKEKEGVLDVKFFMENEIGFKFKEKGAFAILNIIQSKEYVFQLISEKISYKKLNLPHCGLFHEFDDLLISELLAQCVQNNYIVKDL</sequence>
<accession>A0A975B851</accession>
<dbReference type="KEGG" id="dli:dnl_29820"/>
<organism evidence="1 2">
    <name type="scientific">Desulfonema limicola</name>
    <dbReference type="NCBI Taxonomy" id="45656"/>
    <lineage>
        <taxon>Bacteria</taxon>
        <taxon>Pseudomonadati</taxon>
        <taxon>Thermodesulfobacteriota</taxon>
        <taxon>Desulfobacteria</taxon>
        <taxon>Desulfobacterales</taxon>
        <taxon>Desulfococcaceae</taxon>
        <taxon>Desulfonema</taxon>
    </lineage>
</organism>
<proteinExistence type="predicted"/>
<protein>
    <submittedName>
        <fullName evidence="1">Uncharacterized protein</fullName>
    </submittedName>
</protein>
<dbReference type="EMBL" id="CP061799">
    <property type="protein sequence ID" value="QTA80671.1"/>
    <property type="molecule type" value="Genomic_DNA"/>
</dbReference>
<evidence type="ECO:0000313" key="1">
    <source>
        <dbReference type="EMBL" id="QTA80671.1"/>
    </source>
</evidence>
<evidence type="ECO:0000313" key="2">
    <source>
        <dbReference type="Proteomes" id="UP000663720"/>
    </source>
</evidence>
<name>A0A975B851_9BACT</name>
<dbReference type="AlphaFoldDB" id="A0A975B851"/>